<dbReference type="EMBL" id="BMZR01000001">
    <property type="protein sequence ID" value="GHD25470.1"/>
    <property type="molecule type" value="Genomic_DNA"/>
</dbReference>
<evidence type="ECO:0000313" key="3">
    <source>
        <dbReference type="EMBL" id="GHD25470.1"/>
    </source>
</evidence>
<name>A0ABQ3GMB4_9GAMM</name>
<comment type="caution">
    <text evidence="3">The sequence shown here is derived from an EMBL/GenBank/DDBJ whole genome shotgun (WGS) entry which is preliminary data.</text>
</comment>
<dbReference type="Gene3D" id="3.30.65.10">
    <property type="entry name" value="Bacterial Topoisomerase I, domain 1"/>
    <property type="match status" value="1"/>
</dbReference>
<feature type="compositionally biased region" description="Basic and acidic residues" evidence="1">
    <location>
        <begin position="200"/>
        <end position="223"/>
    </location>
</feature>
<dbReference type="PROSITE" id="PS50965">
    <property type="entry name" value="NERD"/>
    <property type="match status" value="1"/>
</dbReference>
<feature type="domain" description="NERD" evidence="2">
    <location>
        <begin position="8"/>
        <end position="127"/>
    </location>
</feature>
<dbReference type="Pfam" id="PF01396">
    <property type="entry name" value="Zn_ribbon_Top1"/>
    <property type="match status" value="1"/>
</dbReference>
<evidence type="ECO:0000256" key="1">
    <source>
        <dbReference type="SAM" id="MobiDB-lite"/>
    </source>
</evidence>
<dbReference type="Proteomes" id="UP000610203">
    <property type="component" value="Unassembled WGS sequence"/>
</dbReference>
<sequence length="354" mass="40039">MSLKSSFKGFLGETVINVAMWLKLEKSIYHRLNGITLPRANGGSTQIDHIIVSVYGIFVIETKNYKGWIYGSESQRQWTQAFPNGSKYKFQNPLLQNYLHIKTLADLLGLELSYFHSMIAFIGECELKTRDELPENVLTSGMASYVKKKQDEILTEDEVKSIVEQINSNRFSKSWRTNREHKAYLKDKHSPSNKQPSGNADDKPVDKVANKPKPEPIVKETAKRATLKSREVLQWSGQTEIESNELITDSMNTQQANTPYDMANKVFLTPFEVMEPELSGNDFETAECEIVTSDSTNLKAVEQTSYTAVTEQVPTCPRCQGEMVKRVAKKGAHLGQEFYGCCQFPKCRGVVNID</sequence>
<keyword evidence="4" id="KW-1185">Reference proteome</keyword>
<organism evidence="3 4">
    <name type="scientific">Psychrobacter glaciei</name>
    <dbReference type="NCBI Taxonomy" id="619771"/>
    <lineage>
        <taxon>Bacteria</taxon>
        <taxon>Pseudomonadati</taxon>
        <taxon>Pseudomonadota</taxon>
        <taxon>Gammaproteobacteria</taxon>
        <taxon>Moraxellales</taxon>
        <taxon>Moraxellaceae</taxon>
        <taxon>Psychrobacter</taxon>
    </lineage>
</organism>
<accession>A0ABQ3GMB4</accession>
<proteinExistence type="predicted"/>
<dbReference type="SUPFAM" id="SSF57783">
    <property type="entry name" value="Zinc beta-ribbon"/>
    <property type="match status" value="1"/>
</dbReference>
<evidence type="ECO:0000259" key="2">
    <source>
        <dbReference type="PROSITE" id="PS50965"/>
    </source>
</evidence>
<feature type="region of interest" description="Disordered" evidence="1">
    <location>
        <begin position="183"/>
        <end position="223"/>
    </location>
</feature>
<evidence type="ECO:0000313" key="4">
    <source>
        <dbReference type="Proteomes" id="UP000610203"/>
    </source>
</evidence>
<dbReference type="InterPro" id="IPR011528">
    <property type="entry name" value="NERD"/>
</dbReference>
<protein>
    <recommendedName>
        <fullName evidence="2">NERD domain-containing protein</fullName>
    </recommendedName>
</protein>
<dbReference type="RefSeq" id="WP_189580189.1">
    <property type="nucleotide sequence ID" value="NZ_BMZR01000001.1"/>
</dbReference>
<gene>
    <name evidence="3" type="ORF">GCM10016272_01300</name>
</gene>
<dbReference type="InterPro" id="IPR013498">
    <property type="entry name" value="Topo_IA_Znf"/>
</dbReference>
<reference evidence="4" key="1">
    <citation type="journal article" date="2019" name="Int. J. Syst. Evol. Microbiol.">
        <title>The Global Catalogue of Microorganisms (GCM) 10K type strain sequencing project: providing services to taxonomists for standard genome sequencing and annotation.</title>
        <authorList>
            <consortium name="The Broad Institute Genomics Platform"/>
            <consortium name="The Broad Institute Genome Sequencing Center for Infectious Disease"/>
            <person name="Wu L."/>
            <person name="Ma J."/>
        </authorList>
    </citation>
    <scope>NUCLEOTIDE SEQUENCE [LARGE SCALE GENOMIC DNA]</scope>
    <source>
        <strain evidence="4">KCTC 42280</strain>
    </source>
</reference>
<dbReference type="Pfam" id="PF08378">
    <property type="entry name" value="NERD"/>
    <property type="match status" value="1"/>
</dbReference>